<evidence type="ECO:0000313" key="2">
    <source>
        <dbReference type="Proteomes" id="UP000185728"/>
    </source>
</evidence>
<reference evidence="1 2" key="1">
    <citation type="submission" date="2017-01" db="EMBL/GenBank/DDBJ databases">
        <authorList>
            <person name="Varghese N."/>
            <person name="Submissions S."/>
        </authorList>
    </citation>
    <scope>NUCLEOTIDE SEQUENCE [LARGE SCALE GENOMIC DNA]</scope>
    <source>
        <strain evidence="1 2">DSM 2061</strain>
    </source>
</reference>
<evidence type="ECO:0000313" key="1">
    <source>
        <dbReference type="EMBL" id="SIS64898.1"/>
    </source>
</evidence>
<proteinExistence type="predicted"/>
<name>A0ABY1KTZ1_9FLAO</name>
<gene>
    <name evidence="1" type="ORF">SAMN05421766_103132</name>
</gene>
<dbReference type="Proteomes" id="UP000185728">
    <property type="component" value="Unassembled WGS sequence"/>
</dbReference>
<dbReference type="EMBL" id="FTOB01000003">
    <property type="protein sequence ID" value="SIS64898.1"/>
    <property type="molecule type" value="Genomic_DNA"/>
</dbReference>
<evidence type="ECO:0008006" key="3">
    <source>
        <dbReference type="Google" id="ProtNLM"/>
    </source>
</evidence>
<protein>
    <recommendedName>
        <fullName evidence="3">Adenylosuccinate lyase</fullName>
    </recommendedName>
</protein>
<organism evidence="1 2">
    <name type="scientific">Zobellia uliginosa</name>
    <dbReference type="NCBI Taxonomy" id="143224"/>
    <lineage>
        <taxon>Bacteria</taxon>
        <taxon>Pseudomonadati</taxon>
        <taxon>Bacteroidota</taxon>
        <taxon>Flavobacteriia</taxon>
        <taxon>Flavobacteriales</taxon>
        <taxon>Flavobacteriaceae</taxon>
        <taxon>Zobellia</taxon>
    </lineage>
</organism>
<comment type="caution">
    <text evidence="1">The sequence shown here is derived from an EMBL/GenBank/DDBJ whole genome shotgun (WGS) entry which is preliminary data.</text>
</comment>
<keyword evidence="2" id="KW-1185">Reference proteome</keyword>
<accession>A0ABY1KTZ1</accession>
<sequence length="195" mass="22660">MTEKELYRSLDYVNHSREKRGEMALLVTTNPQLVKPLLNIAFEIDDPISNRACWVLEFTAKENLPFLYPHLDMFTANLGRVHFESAVRPLAKICEFLTKTYFSRQKNELQTIMTETQLERVTAACFDWLIGEHKVAAKAYSMTSLWLLGQRYPWIHPELKMTLEQNYPEGSAAYQARAREILAKLKKLSAQKPSY</sequence>
<dbReference type="RefSeq" id="WP_076454949.1">
    <property type="nucleotide sequence ID" value="NZ_FTOB01000003.1"/>
</dbReference>